<proteinExistence type="predicted"/>
<feature type="transmembrane region" description="Helical" evidence="5">
    <location>
        <begin position="324"/>
        <end position="345"/>
    </location>
</feature>
<dbReference type="AlphaFoldDB" id="A0A4W5M8C0"/>
<feature type="transmembrane region" description="Helical" evidence="5">
    <location>
        <begin position="51"/>
        <end position="69"/>
    </location>
</feature>
<evidence type="ECO:0000313" key="7">
    <source>
        <dbReference type="Ensembl" id="ENSHHUP00000033575.1"/>
    </source>
</evidence>
<keyword evidence="2 5" id="KW-0812">Transmembrane</keyword>
<evidence type="ECO:0000256" key="3">
    <source>
        <dbReference type="ARBA" id="ARBA00022989"/>
    </source>
</evidence>
<dbReference type="InterPro" id="IPR004853">
    <property type="entry name" value="Sugar_P_trans_dom"/>
</dbReference>
<reference evidence="7" key="2">
    <citation type="submission" date="2025-08" db="UniProtKB">
        <authorList>
            <consortium name="Ensembl"/>
        </authorList>
    </citation>
    <scope>IDENTIFICATION</scope>
</reference>
<comment type="subcellular location">
    <subcellularLocation>
        <location evidence="1">Membrane</location>
        <topology evidence="1">Multi-pass membrane protein</topology>
    </subcellularLocation>
</comment>
<feature type="transmembrane region" description="Helical" evidence="5">
    <location>
        <begin position="292"/>
        <end position="317"/>
    </location>
</feature>
<keyword evidence="3 5" id="KW-1133">Transmembrane helix</keyword>
<feature type="transmembrane region" description="Helical" evidence="5">
    <location>
        <begin position="113"/>
        <end position="132"/>
    </location>
</feature>
<organism evidence="7 8">
    <name type="scientific">Hucho hucho</name>
    <name type="common">huchen</name>
    <dbReference type="NCBI Taxonomy" id="62062"/>
    <lineage>
        <taxon>Eukaryota</taxon>
        <taxon>Metazoa</taxon>
        <taxon>Chordata</taxon>
        <taxon>Craniata</taxon>
        <taxon>Vertebrata</taxon>
        <taxon>Euteleostomi</taxon>
        <taxon>Actinopterygii</taxon>
        <taxon>Neopterygii</taxon>
        <taxon>Teleostei</taxon>
        <taxon>Protacanthopterygii</taxon>
        <taxon>Salmoniformes</taxon>
        <taxon>Salmonidae</taxon>
        <taxon>Salmoninae</taxon>
        <taxon>Hucho</taxon>
    </lineage>
</organism>
<evidence type="ECO:0000256" key="5">
    <source>
        <dbReference type="SAM" id="Phobius"/>
    </source>
</evidence>
<protein>
    <submittedName>
        <fullName evidence="7">Solute carrier family 35 member D2</fullName>
    </submittedName>
</protein>
<evidence type="ECO:0000256" key="2">
    <source>
        <dbReference type="ARBA" id="ARBA00022692"/>
    </source>
</evidence>
<dbReference type="PANTHER" id="PTHR11132">
    <property type="entry name" value="SOLUTE CARRIER FAMILY 35"/>
    <property type="match status" value="1"/>
</dbReference>
<reference evidence="8" key="1">
    <citation type="submission" date="2018-06" db="EMBL/GenBank/DDBJ databases">
        <title>Genome assembly of Danube salmon.</title>
        <authorList>
            <person name="Macqueen D.J."/>
            <person name="Gundappa M.K."/>
        </authorList>
    </citation>
    <scope>NUCLEOTIDE SEQUENCE [LARGE SCALE GENOMIC DNA]</scope>
</reference>
<reference evidence="7" key="3">
    <citation type="submission" date="2025-09" db="UniProtKB">
        <authorList>
            <consortium name="Ensembl"/>
        </authorList>
    </citation>
    <scope>IDENTIFICATION</scope>
</reference>
<feature type="transmembrane region" description="Helical" evidence="5">
    <location>
        <begin position="203"/>
        <end position="223"/>
    </location>
</feature>
<feature type="transmembrane region" description="Helical" evidence="5">
    <location>
        <begin position="259"/>
        <end position="280"/>
    </location>
</feature>
<evidence type="ECO:0000259" key="6">
    <source>
        <dbReference type="Pfam" id="PF03151"/>
    </source>
</evidence>
<evidence type="ECO:0000256" key="1">
    <source>
        <dbReference type="ARBA" id="ARBA00004141"/>
    </source>
</evidence>
<feature type="transmembrane region" description="Helical" evidence="5">
    <location>
        <begin position="81"/>
        <end position="101"/>
    </location>
</feature>
<evidence type="ECO:0000313" key="8">
    <source>
        <dbReference type="Proteomes" id="UP000314982"/>
    </source>
</evidence>
<feature type="transmembrane region" description="Helical" evidence="5">
    <location>
        <begin position="351"/>
        <end position="372"/>
    </location>
</feature>
<feature type="domain" description="Sugar phosphate transporter" evidence="6">
    <location>
        <begin position="90"/>
        <end position="370"/>
    </location>
</feature>
<dbReference type="STRING" id="62062.ENSHHUP00000033575"/>
<keyword evidence="4 5" id="KW-0472">Membrane</keyword>
<feature type="transmembrane region" description="Helical" evidence="5">
    <location>
        <begin position="229"/>
        <end position="247"/>
    </location>
</feature>
<evidence type="ECO:0000256" key="4">
    <source>
        <dbReference type="ARBA" id="ARBA00023136"/>
    </source>
</evidence>
<dbReference type="GO" id="GO:0016020">
    <property type="term" value="C:membrane"/>
    <property type="evidence" value="ECO:0007669"/>
    <property type="project" value="UniProtKB-SubCell"/>
</dbReference>
<dbReference type="Proteomes" id="UP000314982">
    <property type="component" value="Unassembled WGS sequence"/>
</dbReference>
<keyword evidence="8" id="KW-1185">Reference proteome</keyword>
<dbReference type="InterPro" id="IPR050186">
    <property type="entry name" value="TPT_transporter"/>
</dbReference>
<sequence>MQKGKVKILFIIFQNYVIPFANFSLFERSQPTLINVLPFYQMIAKVKATEIIIYIFAITNILELMSAMSTSANLPEPEHSGLLKFSSAAFYAVSSFLIIVVNKTILTNYRFPSYMFLGIGQMTTTILILYVAKMNQTVHFQDFDRSILIKIFPLPLLYVGNHITGLASTKKLSLPMFTVLRKFTILMTMIMEARLLRKTFPNRLIYSVLAIVFGALVAASSDLAFDAEAYTFILLNDVFTAASGVYTKKKLGTEGLGKYGILFYNAFIIVIPTLLASAFTGDLHKAITYEHWLNALFVSCFLMSCIMGFVLMYSIVLCSHYNSALTTTVVGAIKNVAVAYIGMFLGGDYLFSWTNFLGLNICISGGLVYSYLTFHSTSSKPSQSDESRIQGNQDQLIIPIDRLPVK</sequence>
<dbReference type="Pfam" id="PF03151">
    <property type="entry name" value="TPT"/>
    <property type="match status" value="1"/>
</dbReference>
<accession>A0A4W5M8C0</accession>
<dbReference type="GeneTree" id="ENSGT00940000160237"/>
<name>A0A4W5M8C0_9TELE</name>
<dbReference type="Ensembl" id="ENSHHUT00000034925.1">
    <property type="protein sequence ID" value="ENSHHUP00000033575.1"/>
    <property type="gene ID" value="ENSHHUG00000021209.1"/>
</dbReference>